<protein>
    <submittedName>
        <fullName evidence="2">VOC family protein</fullName>
    </submittedName>
</protein>
<keyword evidence="3" id="KW-1185">Reference proteome</keyword>
<evidence type="ECO:0000259" key="1">
    <source>
        <dbReference type="PROSITE" id="PS51819"/>
    </source>
</evidence>
<gene>
    <name evidence="2" type="ORF">D3P08_01710</name>
</gene>
<dbReference type="PANTHER" id="PTHR36503">
    <property type="entry name" value="BLR2520 PROTEIN"/>
    <property type="match status" value="1"/>
</dbReference>
<evidence type="ECO:0000313" key="3">
    <source>
        <dbReference type="Proteomes" id="UP000266482"/>
    </source>
</evidence>
<dbReference type="EMBL" id="QXQA01000001">
    <property type="protein sequence ID" value="RIX60310.1"/>
    <property type="molecule type" value="Genomic_DNA"/>
</dbReference>
<dbReference type="PANTHER" id="PTHR36503:SF2">
    <property type="entry name" value="BLR2408 PROTEIN"/>
    <property type="match status" value="1"/>
</dbReference>
<name>A0A3A1VS21_9BACL</name>
<comment type="caution">
    <text evidence="2">The sequence shown here is derived from an EMBL/GenBank/DDBJ whole genome shotgun (WGS) entry which is preliminary data.</text>
</comment>
<dbReference type="OrthoDB" id="2184229at2"/>
<dbReference type="Gene3D" id="3.10.180.10">
    <property type="entry name" value="2,3-Dihydroxybiphenyl 1,2-Dioxygenase, domain 1"/>
    <property type="match status" value="1"/>
</dbReference>
<dbReference type="InterPro" id="IPR029068">
    <property type="entry name" value="Glyas_Bleomycin-R_OHBP_Dase"/>
</dbReference>
<dbReference type="InterPro" id="IPR004360">
    <property type="entry name" value="Glyas_Fos-R_dOase_dom"/>
</dbReference>
<dbReference type="PROSITE" id="PS51819">
    <property type="entry name" value="VOC"/>
    <property type="match status" value="1"/>
</dbReference>
<dbReference type="SUPFAM" id="SSF54593">
    <property type="entry name" value="Glyoxalase/Bleomycin resistance protein/Dihydroxybiphenyl dioxygenase"/>
    <property type="match status" value="1"/>
</dbReference>
<reference evidence="2 3" key="1">
    <citation type="submission" date="2018-09" db="EMBL/GenBank/DDBJ databases">
        <title>Paenibacillus aracenensis nov. sp. isolated from a cave in southern Spain.</title>
        <authorList>
            <person name="Jurado V."/>
            <person name="Gutierrez-Patricio S."/>
            <person name="Gonzalez-Pimentel J.L."/>
            <person name="Miller A.Z."/>
            <person name="Laiz L."/>
            <person name="Saiz-Jimenez C."/>
        </authorList>
    </citation>
    <scope>NUCLEOTIDE SEQUENCE [LARGE SCALE GENOMIC DNA]</scope>
    <source>
        <strain evidence="2 3">DSM 22867</strain>
    </source>
</reference>
<sequence>MSKSPFYGVGIFVPVSDLERSTKWYEEMLGFQVTHRDEPDATVMMMNDYKIIFCLVRSFDIEHRRFPKNNYEVEQYFNIHTEDVDGAYRSLKDKGAEIGPIESFDGGIRGFSLYDPDGNKYGVVS</sequence>
<feature type="domain" description="VOC" evidence="1">
    <location>
        <begin position="5"/>
        <end position="125"/>
    </location>
</feature>
<dbReference type="Proteomes" id="UP000266482">
    <property type="component" value="Unassembled WGS sequence"/>
</dbReference>
<organism evidence="2 3">
    <name type="scientific">Paenibacillus nanensis</name>
    <dbReference type="NCBI Taxonomy" id="393251"/>
    <lineage>
        <taxon>Bacteria</taxon>
        <taxon>Bacillati</taxon>
        <taxon>Bacillota</taxon>
        <taxon>Bacilli</taxon>
        <taxon>Bacillales</taxon>
        <taxon>Paenibacillaceae</taxon>
        <taxon>Paenibacillus</taxon>
    </lineage>
</organism>
<dbReference type="CDD" id="cd06587">
    <property type="entry name" value="VOC"/>
    <property type="match status" value="1"/>
</dbReference>
<dbReference type="Pfam" id="PF00903">
    <property type="entry name" value="Glyoxalase"/>
    <property type="match status" value="1"/>
</dbReference>
<dbReference type="RefSeq" id="WP_119597685.1">
    <property type="nucleotide sequence ID" value="NZ_QXQA01000001.1"/>
</dbReference>
<proteinExistence type="predicted"/>
<evidence type="ECO:0000313" key="2">
    <source>
        <dbReference type="EMBL" id="RIX60310.1"/>
    </source>
</evidence>
<dbReference type="AlphaFoldDB" id="A0A3A1VS21"/>
<accession>A0A3A1VS21</accession>
<dbReference type="InterPro" id="IPR037523">
    <property type="entry name" value="VOC_core"/>
</dbReference>